<keyword evidence="2 5" id="KW-0378">Hydrolase</keyword>
<dbReference type="InterPro" id="IPR011990">
    <property type="entry name" value="TPR-like_helical_dom_sf"/>
</dbReference>
<keyword evidence="3 5" id="KW-0347">Helicase</keyword>
<dbReference type="Pfam" id="PF00580">
    <property type="entry name" value="UvrD-helicase"/>
    <property type="match status" value="1"/>
</dbReference>
<feature type="region of interest" description="Disordered" evidence="6">
    <location>
        <begin position="34"/>
        <end position="60"/>
    </location>
</feature>
<dbReference type="InterPro" id="IPR027417">
    <property type="entry name" value="P-loop_NTPase"/>
</dbReference>
<dbReference type="Gene3D" id="3.40.50.300">
    <property type="entry name" value="P-loop containing nucleotide triphosphate hydrolases"/>
    <property type="match status" value="2"/>
</dbReference>
<dbReference type="PROSITE" id="PS51198">
    <property type="entry name" value="UVRD_HELICASE_ATP_BIND"/>
    <property type="match status" value="1"/>
</dbReference>
<feature type="compositionally biased region" description="Polar residues" evidence="6">
    <location>
        <begin position="2223"/>
        <end position="2232"/>
    </location>
</feature>
<proteinExistence type="predicted"/>
<protein>
    <submittedName>
        <fullName evidence="8">TPR and ankyrin repeat-containing protein 1</fullName>
    </submittedName>
</protein>
<keyword evidence="1 5" id="KW-0547">Nucleotide-binding</keyword>
<accession>A0A5N5QLZ9</accession>
<dbReference type="InterPro" id="IPR014017">
    <property type="entry name" value="DNA_helicase_UvrD-like_C"/>
</dbReference>
<comment type="caution">
    <text evidence="8">The sequence shown here is derived from an EMBL/GenBank/DDBJ whole genome shotgun (WGS) entry which is preliminary data.</text>
</comment>
<gene>
    <name evidence="8" type="ORF">CTheo_3847</name>
</gene>
<feature type="domain" description="UvrD-like helicase ATP-binding" evidence="7">
    <location>
        <begin position="520"/>
        <end position="915"/>
    </location>
</feature>
<feature type="binding site" evidence="5">
    <location>
        <begin position="541"/>
        <end position="548"/>
    </location>
    <ligand>
        <name>ATP</name>
        <dbReference type="ChEBI" id="CHEBI:30616"/>
    </ligand>
</feature>
<dbReference type="GO" id="GO:0016787">
    <property type="term" value="F:hydrolase activity"/>
    <property type="evidence" value="ECO:0007669"/>
    <property type="project" value="UniProtKB-UniRule"/>
</dbReference>
<reference evidence="8 9" key="1">
    <citation type="journal article" date="2019" name="Fungal Biol. Biotechnol.">
        <title>Draft genome sequence of fastidious pathogen Ceratobasidium theobromae, which causes vascular-streak dieback in Theobroma cacao.</title>
        <authorList>
            <person name="Ali S.S."/>
            <person name="Asman A."/>
            <person name="Shao J."/>
            <person name="Firmansyah A.P."/>
            <person name="Susilo A.W."/>
            <person name="Rosmana A."/>
            <person name="McMahon P."/>
            <person name="Junaid M."/>
            <person name="Guest D."/>
            <person name="Kheng T.Y."/>
            <person name="Meinhardt L.W."/>
            <person name="Bailey B.A."/>
        </authorList>
    </citation>
    <scope>NUCLEOTIDE SEQUENCE [LARGE SCALE GENOMIC DNA]</scope>
    <source>
        <strain evidence="8 9">CT2</strain>
    </source>
</reference>
<dbReference type="GO" id="GO:0004386">
    <property type="term" value="F:helicase activity"/>
    <property type="evidence" value="ECO:0007669"/>
    <property type="project" value="UniProtKB-UniRule"/>
</dbReference>
<evidence type="ECO:0000256" key="2">
    <source>
        <dbReference type="ARBA" id="ARBA00022801"/>
    </source>
</evidence>
<sequence>MTRSSRSKSDSRSKSPEISRKSLQLSWVEPKFEYPLQSPTSPLTRKTPKNNIHVEPRPTSPEEWVGFAQKKLYQAEREADGILALAMFEPDLLEYLMTVDEVIREAVSRSICDTSFPPTRAAWVDSLTAMLFTRFQTYLNRLPPELADRTIDEASRQVVPFLNALASLHLFAFETEELQGEEDTFFKSRKKSQKQRKASNATRGRRIAVDPRVFVAINFDEPTSADELLVTEVCLLEHIQKLLKVLLGAFENPKLASHAEALFFRKPLQYVPDKPASTSASTLATSNDSTTLAPDPGAYPHIRPLAAAKYFDEGTGLGAWNIIVSGRAINYLRQMQKRDSHVFAMVHKKITELSQGFFSDSNQKRLTGLDTEVPIYEAKVSRDLRIVYQIDLDTNVDAKVDKQIIKLYGVYTHAQLDNRLWALISHYHINRRGKEYRRRCLHRETPRALGQNVTLPAQFKHEEDMEALVDVKSLLPIPSGDGMTERDFLDLHSLIALEKFIPMSQSLINSILLDSDSSHVFHVSAKEKEIIYHESACFVLGRSGTGKTTSILFKMIGIDKLFDQMEEVTKPRQVFVTQSRVLAQRVREYYQNLVKSSLGTLSKSSKPTEEEEQILADLDDEDADAFGLPPKYSMLEDKHFPLFVTYDQLCSLLEADFGLQVHRSIRTKAHAAAEKRFAIAEIADVKIDLDREVEPELTTDGGFSHSDIKHDVQRARQAAVTFEIFVAAYWPHFDFRLTKGFDPALIYSEFLGIIEGSEAALGSKTGALSREEYTSLSHRKSSFASQRDKVYDLYEIYRKRKQQLGGYDAAERTHALVSAVNAGVPGPKIDCLYVDEAQDNLLIDVKLLHQLSNNPHGIFMAGDTAQTISAGSAFRFEDLKAFMWRLEEQDEAVRCGKRSAIHPALFHLAVNYRSHGGIVDCASSVVQLISDLFPYSIDKLSKETGLIDGPKPIFFSGWDRGVVRFEQFLRGEADTKIDFGASQVILVRHEAARSALRAQVGEIGLILTLYESKGLEFDDVLLYNFFEDSVPSASTWRVILHGLEKSDFGPVPRFDEIRHAVICTELKNLYVGLTRARNHCWIWDISDKAEPMKVFWKRQDLIKLCGPEDPMPQLSVSSSEADWAKSGRLLFNKGLYPQAIFCFDKANLPVERDIAAAYEARKQARLLRAAKSVDRTACRTAFVNAAHDFLRCASQSKGRQQTSCYFRAAECYIQAEDWKSAAEAFLSAKEFDMAARNFRRAGCFDEAVAVVKHNRGQIKDSVAEEVIGVAKLEYLRKAKYEKASELFDDIEEQLEYMEDYGFDVALIHVLEHHKRYDQAADVAFKEHNIAEGVRLLLRSDNPRSVRQAIERALHGLWTLLPFGPFGNKLDNSSITSLINLLSGSKAQVLNESDNLQLEVFKALCTKDINRVMDLARSHGVLAQKNESPIHRVLFLLCSSYGSHLLIPAARNSTIFDFIIKAKLALSYFNQLLQFGRSLDTTSLSTQQLLGFEPMEPKAYTGIEGEEALASTEFWIHSTSIMFKDAQNIQNIPTQTPSSLGFSSLAISELDANRLASHTIYAVLQSEIRTAHTTANLARYLHPCLDFAIFGKCYRSDCERQEVNSFKLLDEQRQEFFNQRARALIIQIDIIHAYQARTHQNELERRDFRRMWARKIYELLMPHFPPLGGILCVERKRIPELDRGSDVISAWCEDALQDLDPGYGAQSKFLSDVLAYLDLAFRVNRQNFAMYAPKLHSRRLVRQRNDLVPLGPGFPKSHSIVHDFIDFYNRRSDDVIQRVTYAINHVVLKRLTIEANVLVHLLEFIGREVIVHFRRWAKGIEGVFDGLLLPQSWALDLVRRPPLMPQRGFVMHDYMNTLYGTLKHLRAHDPNSSQATALYSFSSPLGLVLRSVLIVRICRLLVLLALNIGFDYPAKDLVRHNVARALTGPGDIHNTLFARADSWIDLENAMKYSPLNRGADQLVHISLQRGSNYPRTMKAIKSIVYNTITPELEQLLSLEAFANTSTSLDPEAKPFVPQLRTQKSVGDITEVTESTEATDQADADAIGDLIPPQVDYLEAMLKPQPERDMHSNIESKCGKQFERYGIATLDIDFVIRHLARQLATEFISSISNISNMWTPSAALYFTPKPSVDISIFYWATCPIALSKELRKLAPRIMPGSDALHNIGSLRAKVKQADDIHEKFVQAFGVDRIPASLEEHYRLGVTLILEPPRAATIPNPPKPELNTSDLGDVL</sequence>
<dbReference type="Proteomes" id="UP000383932">
    <property type="component" value="Unassembled WGS sequence"/>
</dbReference>
<feature type="region of interest" description="Disordered" evidence="6">
    <location>
        <begin position="2212"/>
        <end position="2232"/>
    </location>
</feature>
<dbReference type="InterPro" id="IPR039904">
    <property type="entry name" value="TRANK1"/>
</dbReference>
<evidence type="ECO:0000313" key="9">
    <source>
        <dbReference type="Proteomes" id="UP000383932"/>
    </source>
</evidence>
<feature type="region of interest" description="Disordered" evidence="6">
    <location>
        <begin position="275"/>
        <end position="294"/>
    </location>
</feature>
<evidence type="ECO:0000259" key="7">
    <source>
        <dbReference type="PROSITE" id="PS51198"/>
    </source>
</evidence>
<dbReference type="PANTHER" id="PTHR21529:SF4">
    <property type="entry name" value="TPR AND ANKYRIN REPEAT-CONTAINING PROTEIN 1"/>
    <property type="match status" value="1"/>
</dbReference>
<dbReference type="InterPro" id="IPR014016">
    <property type="entry name" value="UvrD-like_ATP-bd"/>
</dbReference>
<feature type="compositionally biased region" description="Low complexity" evidence="6">
    <location>
        <begin position="276"/>
        <end position="293"/>
    </location>
</feature>
<dbReference type="SUPFAM" id="SSF52540">
    <property type="entry name" value="P-loop containing nucleoside triphosphate hydrolases"/>
    <property type="match status" value="1"/>
</dbReference>
<keyword evidence="9" id="KW-1185">Reference proteome</keyword>
<dbReference type="Pfam" id="PF13361">
    <property type="entry name" value="UvrD_C"/>
    <property type="match status" value="1"/>
</dbReference>
<evidence type="ECO:0000256" key="6">
    <source>
        <dbReference type="SAM" id="MobiDB-lite"/>
    </source>
</evidence>
<feature type="compositionally biased region" description="Basic residues" evidence="6">
    <location>
        <begin position="187"/>
        <end position="197"/>
    </location>
</feature>
<evidence type="ECO:0000256" key="3">
    <source>
        <dbReference type="ARBA" id="ARBA00022806"/>
    </source>
</evidence>
<evidence type="ECO:0000256" key="5">
    <source>
        <dbReference type="PROSITE-ProRule" id="PRU00560"/>
    </source>
</evidence>
<evidence type="ECO:0000256" key="1">
    <source>
        <dbReference type="ARBA" id="ARBA00022741"/>
    </source>
</evidence>
<dbReference type="GO" id="GO:0005524">
    <property type="term" value="F:ATP binding"/>
    <property type="evidence" value="ECO:0007669"/>
    <property type="project" value="UniProtKB-UniRule"/>
</dbReference>
<evidence type="ECO:0000256" key="4">
    <source>
        <dbReference type="ARBA" id="ARBA00022840"/>
    </source>
</evidence>
<evidence type="ECO:0000313" key="8">
    <source>
        <dbReference type="EMBL" id="KAB5592704.1"/>
    </source>
</evidence>
<name>A0A5N5QLZ9_9AGAM</name>
<dbReference type="Gene3D" id="1.25.40.10">
    <property type="entry name" value="Tetratricopeptide repeat domain"/>
    <property type="match status" value="1"/>
</dbReference>
<dbReference type="OrthoDB" id="3156807at2759"/>
<feature type="region of interest" description="Disordered" evidence="6">
    <location>
        <begin position="1"/>
        <end position="22"/>
    </location>
</feature>
<organism evidence="8 9">
    <name type="scientific">Ceratobasidium theobromae</name>
    <dbReference type="NCBI Taxonomy" id="1582974"/>
    <lineage>
        <taxon>Eukaryota</taxon>
        <taxon>Fungi</taxon>
        <taxon>Dikarya</taxon>
        <taxon>Basidiomycota</taxon>
        <taxon>Agaricomycotina</taxon>
        <taxon>Agaricomycetes</taxon>
        <taxon>Cantharellales</taxon>
        <taxon>Ceratobasidiaceae</taxon>
        <taxon>Ceratobasidium</taxon>
    </lineage>
</organism>
<dbReference type="PANTHER" id="PTHR21529">
    <property type="entry name" value="MAMMARY TURMOR VIRUS RECEPTOR HOMOLOG 1, 2 MTVR1, 2"/>
    <property type="match status" value="1"/>
</dbReference>
<feature type="compositionally biased region" description="Basic and acidic residues" evidence="6">
    <location>
        <begin position="7"/>
        <end position="20"/>
    </location>
</feature>
<keyword evidence="4 5" id="KW-0067">ATP-binding</keyword>
<feature type="region of interest" description="Disordered" evidence="6">
    <location>
        <begin position="184"/>
        <end position="203"/>
    </location>
</feature>
<dbReference type="EMBL" id="SSOP01000056">
    <property type="protein sequence ID" value="KAB5592704.1"/>
    <property type="molecule type" value="Genomic_DNA"/>
</dbReference>